<keyword evidence="6" id="KW-0752">Steroid biosynthesis</keyword>
<evidence type="ECO:0000256" key="6">
    <source>
        <dbReference type="ARBA" id="ARBA00022955"/>
    </source>
</evidence>
<dbReference type="InterPro" id="IPR005352">
    <property type="entry name" value="Erg28"/>
</dbReference>
<keyword evidence="12" id="KW-0753">Steroid metabolism</keyword>
<dbReference type="EMBL" id="JBFXLT010000164">
    <property type="protein sequence ID" value="KAL2802766.1"/>
    <property type="molecule type" value="Genomic_DNA"/>
</dbReference>
<comment type="similarity">
    <text evidence="2">Belongs to the ERG28 family.</text>
</comment>
<accession>A0ABR4GUL3</accession>
<feature type="transmembrane region" description="Helical" evidence="13">
    <location>
        <begin position="119"/>
        <end position="137"/>
    </location>
</feature>
<keyword evidence="7 13" id="KW-1133">Transmembrane helix</keyword>
<evidence type="ECO:0000256" key="2">
    <source>
        <dbReference type="ARBA" id="ARBA00005377"/>
    </source>
</evidence>
<organism evidence="14 15">
    <name type="scientific">Aspergillus granulosus</name>
    <dbReference type="NCBI Taxonomy" id="176169"/>
    <lineage>
        <taxon>Eukaryota</taxon>
        <taxon>Fungi</taxon>
        <taxon>Dikarya</taxon>
        <taxon>Ascomycota</taxon>
        <taxon>Pezizomycotina</taxon>
        <taxon>Eurotiomycetes</taxon>
        <taxon>Eurotiomycetidae</taxon>
        <taxon>Eurotiales</taxon>
        <taxon>Aspergillaceae</taxon>
        <taxon>Aspergillus</taxon>
        <taxon>Aspergillus subgen. Nidulantes</taxon>
    </lineage>
</organism>
<sequence length="146" mass="16096">MAICHTSSSTYALNISPHNQRLTFADKENSDLHVRPAPHAVTYIPPIAALKKFSGPSAPAKSSLLAHIYGVKNVYTGLIRLYAAYYINTAPVYDLATVTFVGVLFLYISECFVFETVRVREAVFPFVTAGVGLFWMVSGRKTYLGL</sequence>
<evidence type="ECO:0000256" key="8">
    <source>
        <dbReference type="ARBA" id="ARBA00023011"/>
    </source>
</evidence>
<name>A0ABR4GUL3_9EURO</name>
<feature type="transmembrane region" description="Helical" evidence="13">
    <location>
        <begin position="83"/>
        <end position="107"/>
    </location>
</feature>
<dbReference type="PANTHER" id="PTHR15451">
    <property type="entry name" value="ERGOSTEROL BIOSYNTHETIC PROTEIN 28-RELATED"/>
    <property type="match status" value="1"/>
</dbReference>
<comment type="subcellular location">
    <subcellularLocation>
        <location evidence="1">Endoplasmic reticulum membrane</location>
        <topology evidence="1">Multi-pass membrane protein</topology>
    </subcellularLocation>
</comment>
<keyword evidence="8" id="KW-0756">Sterol biosynthesis</keyword>
<evidence type="ECO:0000256" key="11">
    <source>
        <dbReference type="ARBA" id="ARBA00023166"/>
    </source>
</evidence>
<gene>
    <name evidence="14" type="ORF">BJX63DRAFT_98750</name>
</gene>
<keyword evidence="15" id="KW-1185">Reference proteome</keyword>
<evidence type="ECO:0000313" key="14">
    <source>
        <dbReference type="EMBL" id="KAL2802766.1"/>
    </source>
</evidence>
<evidence type="ECO:0000256" key="1">
    <source>
        <dbReference type="ARBA" id="ARBA00004477"/>
    </source>
</evidence>
<evidence type="ECO:0000256" key="3">
    <source>
        <dbReference type="ARBA" id="ARBA00022516"/>
    </source>
</evidence>
<dbReference type="Proteomes" id="UP001610334">
    <property type="component" value="Unassembled WGS sequence"/>
</dbReference>
<keyword evidence="11" id="KW-1207">Sterol metabolism</keyword>
<comment type="caution">
    <text evidence="14">The sequence shown here is derived from an EMBL/GenBank/DDBJ whole genome shotgun (WGS) entry which is preliminary data.</text>
</comment>
<protein>
    <submittedName>
        <fullName evidence="14">Uncharacterized protein</fullName>
    </submittedName>
</protein>
<evidence type="ECO:0000256" key="12">
    <source>
        <dbReference type="ARBA" id="ARBA00023221"/>
    </source>
</evidence>
<reference evidence="14 15" key="1">
    <citation type="submission" date="2024-07" db="EMBL/GenBank/DDBJ databases">
        <title>Section-level genome sequencing and comparative genomics of Aspergillus sections Usti and Cavernicolus.</title>
        <authorList>
            <consortium name="Lawrence Berkeley National Laboratory"/>
            <person name="Nybo J.L."/>
            <person name="Vesth T.C."/>
            <person name="Theobald S."/>
            <person name="Frisvad J.C."/>
            <person name="Larsen T.O."/>
            <person name="Kjaerboelling I."/>
            <person name="Rothschild-Mancinelli K."/>
            <person name="Lyhne E.K."/>
            <person name="Kogle M.E."/>
            <person name="Barry K."/>
            <person name="Clum A."/>
            <person name="Na H."/>
            <person name="Ledsgaard L."/>
            <person name="Lin J."/>
            <person name="Lipzen A."/>
            <person name="Kuo A."/>
            <person name="Riley R."/>
            <person name="Mondo S."/>
            <person name="Labutti K."/>
            <person name="Haridas S."/>
            <person name="Pangalinan J."/>
            <person name="Salamov A.A."/>
            <person name="Simmons B.A."/>
            <person name="Magnuson J.K."/>
            <person name="Chen J."/>
            <person name="Drula E."/>
            <person name="Henrissat B."/>
            <person name="Wiebenga A."/>
            <person name="Lubbers R.J."/>
            <person name="Gomes A.C."/>
            <person name="Makela M.R."/>
            <person name="Stajich J."/>
            <person name="Grigoriev I.V."/>
            <person name="Mortensen U.H."/>
            <person name="De Vries R.P."/>
            <person name="Baker S.E."/>
            <person name="Andersen M.R."/>
        </authorList>
    </citation>
    <scope>NUCLEOTIDE SEQUENCE [LARGE SCALE GENOMIC DNA]</scope>
    <source>
        <strain evidence="14 15">CBS 588.65</strain>
    </source>
</reference>
<keyword evidence="9" id="KW-0443">Lipid metabolism</keyword>
<keyword evidence="3" id="KW-0444">Lipid biosynthesis</keyword>
<evidence type="ECO:0000313" key="15">
    <source>
        <dbReference type="Proteomes" id="UP001610334"/>
    </source>
</evidence>
<evidence type="ECO:0000256" key="5">
    <source>
        <dbReference type="ARBA" id="ARBA00022824"/>
    </source>
</evidence>
<evidence type="ECO:0000256" key="10">
    <source>
        <dbReference type="ARBA" id="ARBA00023136"/>
    </source>
</evidence>
<dbReference type="PANTHER" id="PTHR15451:SF19">
    <property type="entry name" value="ERGOSTEROL BIOSYNTHETIC PROTEIN 28 HOMOLOG"/>
    <property type="match status" value="1"/>
</dbReference>
<keyword evidence="5" id="KW-0256">Endoplasmic reticulum</keyword>
<evidence type="ECO:0000256" key="13">
    <source>
        <dbReference type="SAM" id="Phobius"/>
    </source>
</evidence>
<evidence type="ECO:0000256" key="7">
    <source>
        <dbReference type="ARBA" id="ARBA00022989"/>
    </source>
</evidence>
<evidence type="ECO:0000256" key="9">
    <source>
        <dbReference type="ARBA" id="ARBA00023098"/>
    </source>
</evidence>
<evidence type="ECO:0000256" key="4">
    <source>
        <dbReference type="ARBA" id="ARBA00022692"/>
    </source>
</evidence>
<keyword evidence="10 13" id="KW-0472">Membrane</keyword>
<proteinExistence type="inferred from homology"/>
<keyword evidence="4 13" id="KW-0812">Transmembrane</keyword>
<dbReference type="Pfam" id="PF03694">
    <property type="entry name" value="Erg28"/>
    <property type="match status" value="1"/>
</dbReference>